<feature type="transmembrane region" description="Helical" evidence="3">
    <location>
        <begin position="680"/>
        <end position="705"/>
    </location>
</feature>
<sequence length="736" mass="85467">MLLGFIIFNSILILSAQPYFDDVFFDLQNPNNFNPYTFGAPPPIFNVDRHTQYGYVRGTSYNVASQDSFYPKFVSVFLGIPYARPPLGLYRFKPPLPPDPWDTRFLIHDATFYRPSCLQPASEQEKIRQFIPNFPPSNFSEDCLYLNIFAPNRTDRYMPKLPVIVFIHGGDFIGGSSQIYNGFVLAQRNVVVVTFNYRLGPLGFLSTKTLNGRGNYGLFDQRMALKFVYDNIREFNGDPENITVIGHEAGAASVGLHLLSQKTPLYFRRAVMMSGSDLCKWSTIEDEHYPLEQARFLARRLTCNDRNIDALLDCLRQRDGLDITNSATNVWFPDEFGGHPWRPTIDTFTDDFFPPVFTRRPIELRRLGLFANISVILGTTSDDGAIHFAQQPINLAGIDKGFTRYDQHAYLNMFVNRRVQDRYSFQRQTFAYEYAETDYVLPRGGDMYLDEEGIATVIKYKYAHWPQPDNMTMLRQRLIDLHSDEHTTSCVADAARFHAQRSFNSTYMYVFAYHSLTSVYPFWMGAPRGSELDYLFGMPFVNESQWMPWHGIQRRQVFTYVDEEISNYTMQLFVNFARYGEPTPGGFLREYTPPSLERPSGMVRPPSGFALRLNIAWLPQLVQNMTYLFIDRYPCLLTNYGFDAAGFWSEYWPTAFQRRLTPIPTKYYKHAIMNHRDTTIVMFFLMGGLILSVIVLIVLCCILFVRVRNDIPEHRHHLHENKFTHIEKQMKFNNIE</sequence>
<dbReference type="Pfam" id="PF00135">
    <property type="entry name" value="COesterase"/>
    <property type="match status" value="1"/>
</dbReference>
<dbReference type="SUPFAM" id="SSF53474">
    <property type="entry name" value="alpha/beta-Hydrolases"/>
    <property type="match status" value="1"/>
</dbReference>
<feature type="domain" description="Carboxylesterase type B" evidence="5">
    <location>
        <begin position="50"/>
        <end position="586"/>
    </location>
</feature>
<dbReference type="PANTHER" id="PTHR43903">
    <property type="entry name" value="NEUROLIGIN"/>
    <property type="match status" value="1"/>
</dbReference>
<keyword evidence="3" id="KW-1133">Transmembrane helix</keyword>
<feature type="chain" id="PRO_5032292853" description="Carboxylesterase type B domain-containing protein" evidence="4">
    <location>
        <begin position="17"/>
        <end position="736"/>
    </location>
</feature>
<accession>A0A815DCY8</accession>
<organism evidence="6 7">
    <name type="scientific">Adineta ricciae</name>
    <name type="common">Rotifer</name>
    <dbReference type="NCBI Taxonomy" id="249248"/>
    <lineage>
        <taxon>Eukaryota</taxon>
        <taxon>Metazoa</taxon>
        <taxon>Spiralia</taxon>
        <taxon>Gnathifera</taxon>
        <taxon>Rotifera</taxon>
        <taxon>Eurotatoria</taxon>
        <taxon>Bdelloidea</taxon>
        <taxon>Adinetida</taxon>
        <taxon>Adinetidae</taxon>
        <taxon>Adineta</taxon>
    </lineage>
</organism>
<comment type="caution">
    <text evidence="6">The sequence shown here is derived from an EMBL/GenBank/DDBJ whole genome shotgun (WGS) entry which is preliminary data.</text>
</comment>
<evidence type="ECO:0000256" key="1">
    <source>
        <dbReference type="ARBA" id="ARBA00005964"/>
    </source>
</evidence>
<dbReference type="Proteomes" id="UP000663828">
    <property type="component" value="Unassembled WGS sequence"/>
</dbReference>
<feature type="signal peptide" evidence="4">
    <location>
        <begin position="1"/>
        <end position="16"/>
    </location>
</feature>
<dbReference type="InterPro" id="IPR002018">
    <property type="entry name" value="CarbesteraseB"/>
</dbReference>
<dbReference type="EMBL" id="CAJNOR010002440">
    <property type="protein sequence ID" value="CAF1294658.1"/>
    <property type="molecule type" value="Genomic_DNA"/>
</dbReference>
<dbReference type="Gene3D" id="3.40.50.1820">
    <property type="entry name" value="alpha/beta hydrolase"/>
    <property type="match status" value="1"/>
</dbReference>
<keyword evidence="3" id="KW-0472">Membrane</keyword>
<dbReference type="InterPro" id="IPR029058">
    <property type="entry name" value="AB_hydrolase_fold"/>
</dbReference>
<gene>
    <name evidence="6" type="ORF">XAT740_LOCUS28528</name>
</gene>
<dbReference type="InterPro" id="IPR019819">
    <property type="entry name" value="Carboxylesterase_B_CS"/>
</dbReference>
<evidence type="ECO:0000259" key="5">
    <source>
        <dbReference type="Pfam" id="PF00135"/>
    </source>
</evidence>
<name>A0A815DCY8_ADIRI</name>
<dbReference type="PROSITE" id="PS00941">
    <property type="entry name" value="CARBOXYLESTERASE_B_2"/>
    <property type="match status" value="1"/>
</dbReference>
<evidence type="ECO:0000313" key="7">
    <source>
        <dbReference type="Proteomes" id="UP000663828"/>
    </source>
</evidence>
<evidence type="ECO:0000313" key="6">
    <source>
        <dbReference type="EMBL" id="CAF1294658.1"/>
    </source>
</evidence>
<evidence type="ECO:0000256" key="3">
    <source>
        <dbReference type="SAM" id="Phobius"/>
    </source>
</evidence>
<evidence type="ECO:0000256" key="4">
    <source>
        <dbReference type="SAM" id="SignalP"/>
    </source>
</evidence>
<protein>
    <recommendedName>
        <fullName evidence="5">Carboxylesterase type B domain-containing protein</fullName>
    </recommendedName>
</protein>
<comment type="similarity">
    <text evidence="1">Belongs to the type-B carboxylesterase/lipase family.</text>
</comment>
<proteinExistence type="inferred from homology"/>
<keyword evidence="2 4" id="KW-0732">Signal</keyword>
<dbReference type="AlphaFoldDB" id="A0A815DCY8"/>
<keyword evidence="3" id="KW-0812">Transmembrane</keyword>
<dbReference type="InterPro" id="IPR051093">
    <property type="entry name" value="Neuroligin/BSAL"/>
</dbReference>
<evidence type="ECO:0000256" key="2">
    <source>
        <dbReference type="ARBA" id="ARBA00022729"/>
    </source>
</evidence>
<reference evidence="6" key="1">
    <citation type="submission" date="2021-02" db="EMBL/GenBank/DDBJ databases">
        <authorList>
            <person name="Nowell W R."/>
        </authorList>
    </citation>
    <scope>NUCLEOTIDE SEQUENCE</scope>
</reference>
<keyword evidence="7" id="KW-1185">Reference proteome</keyword>